<dbReference type="EMBL" id="VOUP01000021">
    <property type="protein sequence ID" value="TXE24849.1"/>
    <property type="molecule type" value="Genomic_DNA"/>
</dbReference>
<evidence type="ECO:0000313" key="1">
    <source>
        <dbReference type="EMBL" id="TXE24849.1"/>
    </source>
</evidence>
<organism evidence="1 2">
    <name type="scientific">Serratia ureilytica</name>
    <dbReference type="NCBI Taxonomy" id="300181"/>
    <lineage>
        <taxon>Bacteria</taxon>
        <taxon>Pseudomonadati</taxon>
        <taxon>Pseudomonadota</taxon>
        <taxon>Gammaproteobacteria</taxon>
        <taxon>Enterobacterales</taxon>
        <taxon>Yersiniaceae</taxon>
        <taxon>Serratia</taxon>
    </lineage>
</organism>
<proteinExistence type="predicted"/>
<evidence type="ECO:0000313" key="2">
    <source>
        <dbReference type="Proteomes" id="UP000321307"/>
    </source>
</evidence>
<protein>
    <submittedName>
        <fullName evidence="1">Inovirus Gp2 family protein</fullName>
    </submittedName>
</protein>
<sequence>MFLQQAVDHYPRLAAFSFTLALPYRDSMADYRSLILRFHTEVWQRIGEYSRERQQERHNSPPTILRWMWESASAPSCRMVLLLNLDTLGKAHDESAQQAISEMLWDAWLTVTGAERNGVTNITPVILNRVGRGVFTTPFNQLTAQVKAMTVPVTLARTGVICA</sequence>
<name>A0A9X9BYN1_9GAMM</name>
<comment type="caution">
    <text evidence="1">The sequence shown here is derived from an EMBL/GenBank/DDBJ whole genome shotgun (WGS) entry which is preliminary data.</text>
</comment>
<reference evidence="1 2" key="1">
    <citation type="submission" date="2019-07" db="EMBL/GenBank/DDBJ databases">
        <title>Serratia strains were isolated from fresh produce.</title>
        <authorList>
            <person name="Cho G.-S."/>
            <person name="Stein M."/>
            <person name="Lee W."/>
            <person name="Suh S.H."/>
            <person name="Franz C.M.A.P."/>
        </authorList>
    </citation>
    <scope>NUCLEOTIDE SEQUENCE [LARGE SCALE GENOMIC DNA]</scope>
    <source>
        <strain evidence="1 2">S17</strain>
    </source>
</reference>
<gene>
    <name evidence="1" type="ORF">FOT63_23575</name>
</gene>
<dbReference type="Proteomes" id="UP000321307">
    <property type="component" value="Unassembled WGS sequence"/>
</dbReference>
<accession>A0A9X9BYN1</accession>
<dbReference type="AlphaFoldDB" id="A0A9X9BYN1"/>